<keyword evidence="1" id="KW-0732">Signal</keyword>
<evidence type="ECO:0000313" key="2">
    <source>
        <dbReference type="EMBL" id="KAK8054558.1"/>
    </source>
</evidence>
<protein>
    <submittedName>
        <fullName evidence="2">Uncharacterized protein</fullName>
    </submittedName>
</protein>
<organism evidence="2 3">
    <name type="scientific">Apiospora phragmitis</name>
    <dbReference type="NCBI Taxonomy" id="2905665"/>
    <lineage>
        <taxon>Eukaryota</taxon>
        <taxon>Fungi</taxon>
        <taxon>Dikarya</taxon>
        <taxon>Ascomycota</taxon>
        <taxon>Pezizomycotina</taxon>
        <taxon>Sordariomycetes</taxon>
        <taxon>Xylariomycetidae</taxon>
        <taxon>Amphisphaeriales</taxon>
        <taxon>Apiosporaceae</taxon>
        <taxon>Apiospora</taxon>
    </lineage>
</organism>
<dbReference type="EMBL" id="JAQQWL010000010">
    <property type="protein sequence ID" value="KAK8054558.1"/>
    <property type="molecule type" value="Genomic_DNA"/>
</dbReference>
<keyword evidence="3" id="KW-1185">Reference proteome</keyword>
<dbReference type="GeneID" id="92094097"/>
<reference evidence="2 3" key="1">
    <citation type="submission" date="2023-01" db="EMBL/GenBank/DDBJ databases">
        <title>Analysis of 21 Apiospora genomes using comparative genomics revels a genus with tremendous synthesis potential of carbohydrate active enzymes and secondary metabolites.</title>
        <authorList>
            <person name="Sorensen T."/>
        </authorList>
    </citation>
    <scope>NUCLEOTIDE SEQUENCE [LARGE SCALE GENOMIC DNA]</scope>
    <source>
        <strain evidence="2 3">CBS 135458</strain>
    </source>
</reference>
<name>A0ABR1U9C6_9PEZI</name>
<dbReference type="Proteomes" id="UP001480595">
    <property type="component" value="Unassembled WGS sequence"/>
</dbReference>
<dbReference type="RefSeq" id="XP_066713204.1">
    <property type="nucleotide sequence ID" value="XM_066861034.1"/>
</dbReference>
<feature type="chain" id="PRO_5047405354" evidence="1">
    <location>
        <begin position="21"/>
        <end position="173"/>
    </location>
</feature>
<comment type="caution">
    <text evidence="2">The sequence shown here is derived from an EMBL/GenBank/DDBJ whole genome shotgun (WGS) entry which is preliminary data.</text>
</comment>
<gene>
    <name evidence="2" type="ORF">PG994_009625</name>
</gene>
<proteinExistence type="predicted"/>
<evidence type="ECO:0000256" key="1">
    <source>
        <dbReference type="SAM" id="SignalP"/>
    </source>
</evidence>
<evidence type="ECO:0000313" key="3">
    <source>
        <dbReference type="Proteomes" id="UP001480595"/>
    </source>
</evidence>
<sequence length="173" mass="19130">MHFSQSLVQLLIGAATVVSAIPQPSEHNLRSEAGDIIQKRADFDPVKACKTFRPAQGELMVLSEIGHNVVFDPKKKNFDTKQGGRVGFLLDAGCALVSNTYYEARGSGNGWEAHFKSGKGKDVRARIGWYGSDRIDSAKIQYDGKDVKATCTGQKHKFEGLDVDHYKTCNFKY</sequence>
<feature type="signal peptide" evidence="1">
    <location>
        <begin position="1"/>
        <end position="20"/>
    </location>
</feature>
<accession>A0ABR1U9C6</accession>